<evidence type="ECO:0000313" key="3">
    <source>
        <dbReference type="Proteomes" id="UP000765509"/>
    </source>
</evidence>
<gene>
    <name evidence="2" type="ORF">O181_110718</name>
</gene>
<dbReference type="PANTHER" id="PTHR11439">
    <property type="entry name" value="GAG-POL-RELATED RETROTRANSPOSON"/>
    <property type="match status" value="1"/>
</dbReference>
<dbReference type="AlphaFoldDB" id="A0A9Q3JYA8"/>
<dbReference type="Pfam" id="PF07727">
    <property type="entry name" value="RVT_2"/>
    <property type="match status" value="1"/>
</dbReference>
<name>A0A9Q3JYA8_9BASI</name>
<comment type="caution">
    <text evidence="2">The sequence shown here is derived from an EMBL/GenBank/DDBJ whole genome shotgun (WGS) entry which is preliminary data.</text>
</comment>
<dbReference type="OrthoDB" id="3054497at2759"/>
<proteinExistence type="predicted"/>
<reference evidence="2" key="1">
    <citation type="submission" date="2021-03" db="EMBL/GenBank/DDBJ databases">
        <title>Draft genome sequence of rust myrtle Austropuccinia psidii MF-1, a brazilian biotype.</title>
        <authorList>
            <person name="Quecine M.C."/>
            <person name="Pachon D.M.R."/>
            <person name="Bonatelli M.L."/>
            <person name="Correr F.H."/>
            <person name="Franceschini L.M."/>
            <person name="Leite T.F."/>
            <person name="Margarido G.R.A."/>
            <person name="Almeida C.A."/>
            <person name="Ferrarezi J.A."/>
            <person name="Labate C.A."/>
        </authorList>
    </citation>
    <scope>NUCLEOTIDE SEQUENCE</scope>
    <source>
        <strain evidence="2">MF-1</strain>
    </source>
</reference>
<dbReference type="InterPro" id="IPR013103">
    <property type="entry name" value="RVT_2"/>
</dbReference>
<protein>
    <recommendedName>
        <fullName evidence="1">Reverse transcriptase Ty1/copia-type domain-containing protein</fullName>
    </recommendedName>
</protein>
<evidence type="ECO:0000259" key="1">
    <source>
        <dbReference type="Pfam" id="PF07727"/>
    </source>
</evidence>
<accession>A0A9Q3JYA8</accession>
<organism evidence="2 3">
    <name type="scientific">Austropuccinia psidii MF-1</name>
    <dbReference type="NCBI Taxonomy" id="1389203"/>
    <lineage>
        <taxon>Eukaryota</taxon>
        <taxon>Fungi</taxon>
        <taxon>Dikarya</taxon>
        <taxon>Basidiomycota</taxon>
        <taxon>Pucciniomycotina</taxon>
        <taxon>Pucciniomycetes</taxon>
        <taxon>Pucciniales</taxon>
        <taxon>Sphaerophragmiaceae</taxon>
        <taxon>Austropuccinia</taxon>
    </lineage>
</organism>
<sequence>MNKQGVWQAMKTSGHCWVFDTKLDESGNIKKFKAQLVAPGNQQCPGIDCTETYAPTASLMSLRLLLVTACLQRWKVCSFNVSSAYLYSLVEETMLMEPPTHFLPSLNRKVLHLKKALYGMKQAGRSSNLPMEIEKFHYVLCDNFEIKWSNAMKWIVVLECAFSKGKVAISQSRLTNDILDAYLRKIFQHDCPLMPIPTTTSNDQEVVMDATPFRSVVGSLAYLVSESRPDLAFTVNYLARHSIAPTETHWTILDHFLGYLLKTRGHR</sequence>
<keyword evidence="3" id="KW-1185">Reference proteome</keyword>
<dbReference type="Proteomes" id="UP000765509">
    <property type="component" value="Unassembled WGS sequence"/>
</dbReference>
<evidence type="ECO:0000313" key="2">
    <source>
        <dbReference type="EMBL" id="MBW0571003.1"/>
    </source>
</evidence>
<dbReference type="EMBL" id="AVOT02087350">
    <property type="protein sequence ID" value="MBW0571003.1"/>
    <property type="molecule type" value="Genomic_DNA"/>
</dbReference>
<feature type="domain" description="Reverse transcriptase Ty1/copia-type" evidence="1">
    <location>
        <begin position="10"/>
        <end position="128"/>
    </location>
</feature>
<dbReference type="PANTHER" id="PTHR11439:SF483">
    <property type="entry name" value="PEPTIDE SYNTHASE GLIP-LIKE, PUTATIVE (AFU_ORTHOLOGUE AFUA_3G12920)-RELATED"/>
    <property type="match status" value="1"/>
</dbReference>